<accession>A0A800NFF8</accession>
<protein>
    <submittedName>
        <fullName evidence="1">Uncharacterized protein</fullName>
    </submittedName>
</protein>
<reference evidence="1 2" key="1">
    <citation type="journal article" date="2020" name="G3 (Bethesda)">
        <title>Whole Genome Sequencing and Comparative Genomics of Two Nematicidal Bacillus Strains Reveals a Wide Range of Possible Virulence Factors.</title>
        <authorList>
            <person name="Susic N."/>
            <person name="Janezic S."/>
            <person name="Rupnik M."/>
            <person name="Geric Stare B."/>
        </authorList>
    </citation>
    <scope>NUCLEOTIDE SEQUENCE [LARGE SCALE GENOMIC DNA]</scope>
    <source>
        <strain evidence="1 2">I-1582</strain>
    </source>
</reference>
<name>A0A800NFF8_CYTFI</name>
<evidence type="ECO:0000313" key="1">
    <source>
        <dbReference type="EMBL" id="KAF0825663.1"/>
    </source>
</evidence>
<sequence>MNFISLGIVYQNLILYVFVQKLATNTNIFWYLVYNIIVNLKKSSYNNDKRIEKKGGCPDVPFSFWIQICN</sequence>
<dbReference type="EMBL" id="VDEM01000002">
    <property type="protein sequence ID" value="KAF0825663.1"/>
    <property type="molecule type" value="Genomic_DNA"/>
</dbReference>
<gene>
    <name evidence="1" type="ORF">KIS1582_0336</name>
</gene>
<evidence type="ECO:0000313" key="2">
    <source>
        <dbReference type="Proteomes" id="UP000465778"/>
    </source>
</evidence>
<proteinExistence type="predicted"/>
<organism evidence="1 2">
    <name type="scientific">Cytobacillus firmus</name>
    <name type="common">Bacillus firmus</name>
    <dbReference type="NCBI Taxonomy" id="1399"/>
    <lineage>
        <taxon>Bacteria</taxon>
        <taxon>Bacillati</taxon>
        <taxon>Bacillota</taxon>
        <taxon>Bacilli</taxon>
        <taxon>Bacillales</taxon>
        <taxon>Bacillaceae</taxon>
        <taxon>Cytobacillus</taxon>
    </lineage>
</organism>
<dbReference type="Proteomes" id="UP000465778">
    <property type="component" value="Unassembled WGS sequence"/>
</dbReference>
<comment type="caution">
    <text evidence="1">The sequence shown here is derived from an EMBL/GenBank/DDBJ whole genome shotgun (WGS) entry which is preliminary data.</text>
</comment>
<dbReference type="AlphaFoldDB" id="A0A800NFF8"/>